<dbReference type="RefSeq" id="WP_285629990.1">
    <property type="nucleotide sequence ID" value="NZ_BAAAUK010000001.1"/>
</dbReference>
<reference evidence="1" key="1">
    <citation type="submission" date="2022-08" db="EMBL/GenBank/DDBJ databases">
        <title>Draft genome sequence of Microbacterium arabinogalactanolyticum JCM 9171.</title>
        <authorList>
            <person name="Fujita K."/>
            <person name="Ishiwata A."/>
            <person name="Fushinobu S."/>
        </authorList>
    </citation>
    <scope>NUCLEOTIDE SEQUENCE</scope>
    <source>
        <strain evidence="1">JCM 9171</strain>
    </source>
</reference>
<sequence length="125" mass="13272">MSADGALRTPADVVPGLRGTVRVRERAIDKVVREASAGAIGVPRDEVAVDVSDWGRGVAVGIAAKLPVPSLSDQDEIHSALPVLDRVRGLQSAIAEELARLTGREITRVSFTVTGAVIAERRRVR</sequence>
<accession>A0ABQ5NCQ5</accession>
<organism evidence="1 2">
    <name type="scientific">Microbacterium arabinogalactanolyticum</name>
    <dbReference type="NCBI Taxonomy" id="69365"/>
    <lineage>
        <taxon>Bacteria</taxon>
        <taxon>Bacillati</taxon>
        <taxon>Actinomycetota</taxon>
        <taxon>Actinomycetes</taxon>
        <taxon>Micrococcales</taxon>
        <taxon>Microbacteriaceae</taxon>
        <taxon>Microbacterium</taxon>
    </lineage>
</organism>
<evidence type="ECO:0000313" key="2">
    <source>
        <dbReference type="Proteomes" id="UP001165068"/>
    </source>
</evidence>
<evidence type="ECO:0000313" key="1">
    <source>
        <dbReference type="EMBL" id="GLC83553.1"/>
    </source>
</evidence>
<keyword evidence="2" id="KW-1185">Reference proteome</keyword>
<comment type="caution">
    <text evidence="1">The sequence shown here is derived from an EMBL/GenBank/DDBJ whole genome shotgun (WGS) entry which is preliminary data.</text>
</comment>
<protein>
    <recommendedName>
        <fullName evidence="3">NTP pyrophosphohydrolase</fullName>
    </recommendedName>
</protein>
<dbReference type="EMBL" id="BRZC01000002">
    <property type="protein sequence ID" value="GLC83553.1"/>
    <property type="molecule type" value="Genomic_DNA"/>
</dbReference>
<name>A0ABQ5NCQ5_9MICO</name>
<proteinExistence type="predicted"/>
<evidence type="ECO:0008006" key="3">
    <source>
        <dbReference type="Google" id="ProtNLM"/>
    </source>
</evidence>
<gene>
    <name evidence="1" type="ORF">MIAR_01410</name>
</gene>
<dbReference type="Proteomes" id="UP001165068">
    <property type="component" value="Unassembled WGS sequence"/>
</dbReference>